<comment type="caution">
    <text evidence="7">The sequence shown here is derived from an EMBL/GenBank/DDBJ whole genome shotgun (WGS) entry which is preliminary data.</text>
</comment>
<evidence type="ECO:0000256" key="1">
    <source>
        <dbReference type="ARBA" id="ARBA00022723"/>
    </source>
</evidence>
<evidence type="ECO:0000256" key="4">
    <source>
        <dbReference type="SAM" id="SignalP"/>
    </source>
</evidence>
<reference evidence="7 8" key="1">
    <citation type="submission" date="2013-09" db="EMBL/GenBank/DDBJ databases">
        <title>Genome sequencing of Arenimonas malthae.</title>
        <authorList>
            <person name="Chen F."/>
            <person name="Wang G."/>
        </authorList>
    </citation>
    <scope>NUCLEOTIDE SEQUENCE [LARGE SCALE GENOMIC DNA]</scope>
    <source>
        <strain evidence="7 8">CC-JY-1</strain>
    </source>
</reference>
<dbReference type="InterPro" id="IPR015943">
    <property type="entry name" value="WD40/YVTN_repeat-like_dom_sf"/>
</dbReference>
<feature type="signal peptide" evidence="4">
    <location>
        <begin position="1"/>
        <end position="37"/>
    </location>
</feature>
<dbReference type="EMBL" id="AVCH01000063">
    <property type="protein sequence ID" value="KFN51578.1"/>
    <property type="molecule type" value="Genomic_DNA"/>
</dbReference>
<dbReference type="Pfam" id="PF04151">
    <property type="entry name" value="PPC"/>
    <property type="match status" value="1"/>
</dbReference>
<evidence type="ECO:0000256" key="2">
    <source>
        <dbReference type="ARBA" id="ARBA00022837"/>
    </source>
</evidence>
<dbReference type="AlphaFoldDB" id="A0A091BFV8"/>
<feature type="chain" id="PRO_5001869684" description="PilC beta-propeller domain-containing protein" evidence="4">
    <location>
        <begin position="38"/>
        <end position="1266"/>
    </location>
</feature>
<keyword evidence="2" id="KW-0106">Calcium</keyword>
<name>A0A091BFV8_9GAMM</name>
<keyword evidence="8" id="KW-1185">Reference proteome</keyword>
<feature type="domain" description="Peptidase C-terminal archaeal/bacterial" evidence="5">
    <location>
        <begin position="244"/>
        <end position="311"/>
    </location>
</feature>
<feature type="compositionally biased region" description="Polar residues" evidence="3">
    <location>
        <begin position="517"/>
        <end position="532"/>
    </location>
</feature>
<feature type="region of interest" description="Disordered" evidence="3">
    <location>
        <begin position="1172"/>
        <end position="1208"/>
    </location>
</feature>
<proteinExistence type="predicted"/>
<feature type="region of interest" description="Disordered" evidence="3">
    <location>
        <begin position="1242"/>
        <end position="1266"/>
    </location>
</feature>
<dbReference type="Gene3D" id="2.130.10.10">
    <property type="entry name" value="YVTN repeat-like/Quinoprotein amine dehydrogenase"/>
    <property type="match status" value="1"/>
</dbReference>
<accession>A0A091BFV8</accession>
<dbReference type="eggNOG" id="COG1404">
    <property type="taxonomic scope" value="Bacteria"/>
</dbReference>
<dbReference type="InterPro" id="IPR007280">
    <property type="entry name" value="Peptidase_C_arc/bac"/>
</dbReference>
<dbReference type="Proteomes" id="UP000029392">
    <property type="component" value="Unassembled WGS sequence"/>
</dbReference>
<dbReference type="SUPFAM" id="SSF69322">
    <property type="entry name" value="Tricorn protease domain 2"/>
    <property type="match status" value="1"/>
</dbReference>
<feature type="domain" description="PilY1 beta-propeller" evidence="6">
    <location>
        <begin position="806"/>
        <end position="1078"/>
    </location>
</feature>
<keyword evidence="1" id="KW-0479">Metal-binding</keyword>
<dbReference type="PATRIC" id="fig|1384054.3.peg.767"/>
<dbReference type="InterPro" id="IPR008707">
    <property type="entry name" value="B-propeller_PilY1"/>
</dbReference>
<dbReference type="STRING" id="1384054.N790_04575"/>
<dbReference type="Pfam" id="PF05567">
    <property type="entry name" value="T4P_PilY1"/>
    <property type="match status" value="1"/>
</dbReference>
<dbReference type="Gene3D" id="2.60.120.380">
    <property type="match status" value="1"/>
</dbReference>
<protein>
    <recommendedName>
        <fullName evidence="9">PilC beta-propeller domain-containing protein</fullName>
    </recommendedName>
</protein>
<evidence type="ECO:0008006" key="9">
    <source>
        <dbReference type="Google" id="ProtNLM"/>
    </source>
</evidence>
<feature type="region of interest" description="Disordered" evidence="3">
    <location>
        <begin position="508"/>
        <end position="532"/>
    </location>
</feature>
<sequence>MTRMNTQTAPQFRKRSLPTLAAFAATLLALPVTSVMAQSFPSYPLQTGAGDVEPNIMFVLDDSGSMAFTTMPNAAIPEICRRANNGSCSGNTITNSTYVGNTVFYNPAVDYEPWQNADGTRMTGGTTMTSVFGSFNHAGPGTGGEFDTLDLTLDSDCESYDRNGDSTEVCGGIQTYYVPKNPAQTGVAYLQETTNYYRYQVRTVNGATHVVRSELVLGGGYGDFPPTTTNLITQSGIALNQGNSAYYTFTVPAGATRLRVETVGSDTDADIYVQRNTGSWNTVCSGESNDSNELCEINNPGSGNWRVQVYAYRSFAQLTLTVDVTGAAADAGCAPVSASSYGWGGCTIVTPVAGRTEAQELENYATWFSYHRTRMKTAKAGASEAFNDLSDNVRVGFRSLHQNNGNTNYAIPVEDGNNGVFEGTARTTWFSKLFNARGNSGTPLRAALYDTGEYFTGSGASGPYGPATGDDQLACRQNFAILTTDGYWNGSIGTRTIGDQDGVSGLSIENPEDNTDTVRYTRSHPYQDTGTTTNYSNTLADVAMKYWKTDLRTDLDNIVPTGASNPAFWQHMVTFGISIGLKGTVDQGSVAEVLRDGRPRINGSAVNWPDPTNAEDAERIDDLLHAAVNGHGEFIAASNAESFSTALSGVLGLIQSRLASGSNVATNSTTFQSDTRMYQATYRTGSWTGDLVARDVTAAGGIANTEAWRVTSRIDASYDNNQTGDDFHRRPVLTWSGSAGTTFPTSAQATALARSTGPAIVTGANNANYIKGDQSLEISAGGVLRNRTTVLGDIINSSPFYIRDSEHIFVGANDGMLHAIDALTGNVTFSYVPAGLNFASLATLSDPAYTHDFFVDGPVAVSSYRLVSGTNYLVGTLGRGGKGAFAIDVSDPDGIAAGDVLWDKTAASDADMGYVLGLPLIVKGNNDEILAVVPNGIDSTNGHAVLYIYDVTDGSQIAKIDTGVGGSNGLSSPRAADMNADGKADYIYAGDLRGNVWKFDVSSADAGDWVVGLGGSPLFTATDADGNPQPITGGLALARESANPRIWVTFGTGRLISISDMASTAVQTWYGIIDNNSTTIDGRDDLTERDIAIVGTNAQGRSVRAFEAHAVLPAGSRGWFIDLDEPTPGERVVSGARVNGRAAFVSSVIPSEGNGCESGGSGYLNAIDVFTGTSPEGPDGGGSSSSFFDTDGNGTGSNDTIGEGDDALPIGSVDLGVGMPTESSQIDDLVLVCGSDGTCEEVPAAPQVGGPGSPRRMSWRELYGED</sequence>
<dbReference type="GO" id="GO:0046872">
    <property type="term" value="F:metal ion binding"/>
    <property type="evidence" value="ECO:0007669"/>
    <property type="project" value="UniProtKB-KW"/>
</dbReference>
<organism evidence="7 8">
    <name type="scientific">Arenimonas malthae CC-JY-1</name>
    <dbReference type="NCBI Taxonomy" id="1384054"/>
    <lineage>
        <taxon>Bacteria</taxon>
        <taxon>Pseudomonadati</taxon>
        <taxon>Pseudomonadota</taxon>
        <taxon>Gammaproteobacteria</taxon>
        <taxon>Lysobacterales</taxon>
        <taxon>Lysobacteraceae</taxon>
        <taxon>Arenimonas</taxon>
    </lineage>
</organism>
<keyword evidence="4" id="KW-0732">Signal</keyword>
<dbReference type="eggNOG" id="COG3419">
    <property type="taxonomic scope" value="Bacteria"/>
</dbReference>
<evidence type="ECO:0000259" key="5">
    <source>
        <dbReference type="Pfam" id="PF04151"/>
    </source>
</evidence>
<gene>
    <name evidence="7" type="ORF">N790_04575</name>
</gene>
<evidence type="ECO:0000256" key="3">
    <source>
        <dbReference type="SAM" id="MobiDB-lite"/>
    </source>
</evidence>
<evidence type="ECO:0000259" key="6">
    <source>
        <dbReference type="Pfam" id="PF05567"/>
    </source>
</evidence>
<evidence type="ECO:0000313" key="7">
    <source>
        <dbReference type="EMBL" id="KFN51578.1"/>
    </source>
</evidence>
<evidence type="ECO:0000313" key="8">
    <source>
        <dbReference type="Proteomes" id="UP000029392"/>
    </source>
</evidence>